<evidence type="ECO:0000256" key="1">
    <source>
        <dbReference type="ARBA" id="ARBA00004651"/>
    </source>
</evidence>
<organism evidence="11 12">
    <name type="scientific">[Clostridium] polysaccharolyticum</name>
    <dbReference type="NCBI Taxonomy" id="29364"/>
    <lineage>
        <taxon>Bacteria</taxon>
        <taxon>Bacillati</taxon>
        <taxon>Bacillota</taxon>
        <taxon>Clostridia</taxon>
        <taxon>Lachnospirales</taxon>
        <taxon>Lachnospiraceae</taxon>
    </lineage>
</organism>
<evidence type="ECO:0000256" key="5">
    <source>
        <dbReference type="ARBA" id="ARBA00022840"/>
    </source>
</evidence>
<dbReference type="Gene3D" id="3.40.50.300">
    <property type="entry name" value="P-loop containing nucleotide triphosphate hydrolases"/>
    <property type="match status" value="1"/>
</dbReference>
<feature type="transmembrane region" description="Helical" evidence="8">
    <location>
        <begin position="142"/>
        <end position="164"/>
    </location>
</feature>
<evidence type="ECO:0000256" key="7">
    <source>
        <dbReference type="ARBA" id="ARBA00023136"/>
    </source>
</evidence>
<gene>
    <name evidence="11" type="ORF">SAMN04487772_102181</name>
</gene>
<evidence type="ECO:0000259" key="9">
    <source>
        <dbReference type="PROSITE" id="PS50893"/>
    </source>
</evidence>
<comment type="subcellular location">
    <subcellularLocation>
        <location evidence="1">Cell membrane</location>
        <topology evidence="1">Multi-pass membrane protein</topology>
    </subcellularLocation>
</comment>
<dbReference type="PROSITE" id="PS00211">
    <property type="entry name" value="ABC_TRANSPORTER_1"/>
    <property type="match status" value="1"/>
</dbReference>
<dbReference type="InterPro" id="IPR003593">
    <property type="entry name" value="AAA+_ATPase"/>
</dbReference>
<keyword evidence="6 8" id="KW-1133">Transmembrane helix</keyword>
<keyword evidence="3 8" id="KW-0812">Transmembrane</keyword>
<dbReference type="PANTHER" id="PTHR43394">
    <property type="entry name" value="ATP-DEPENDENT PERMEASE MDL1, MITOCHONDRIAL"/>
    <property type="match status" value="1"/>
</dbReference>
<dbReference type="Gene3D" id="1.20.1560.10">
    <property type="entry name" value="ABC transporter type 1, transmembrane domain"/>
    <property type="match status" value="1"/>
</dbReference>
<keyword evidence="2" id="KW-0813">Transport</keyword>
<dbReference type="SUPFAM" id="SSF52540">
    <property type="entry name" value="P-loop containing nucleoside triphosphate hydrolases"/>
    <property type="match status" value="1"/>
</dbReference>
<dbReference type="OrthoDB" id="9762778at2"/>
<dbReference type="GO" id="GO:0015421">
    <property type="term" value="F:ABC-type oligopeptide transporter activity"/>
    <property type="evidence" value="ECO:0007669"/>
    <property type="project" value="TreeGrafter"/>
</dbReference>
<dbReference type="AlphaFoldDB" id="A0A1H9YS83"/>
<dbReference type="SMART" id="SM00382">
    <property type="entry name" value="AAA"/>
    <property type="match status" value="1"/>
</dbReference>
<dbReference type="PROSITE" id="PS50893">
    <property type="entry name" value="ABC_TRANSPORTER_2"/>
    <property type="match status" value="1"/>
</dbReference>
<name>A0A1H9YS83_9FIRM</name>
<dbReference type="SUPFAM" id="SSF90123">
    <property type="entry name" value="ABC transporter transmembrane region"/>
    <property type="match status" value="1"/>
</dbReference>
<protein>
    <submittedName>
        <fullName evidence="11">ATP-binding cassette, subfamily B</fullName>
    </submittedName>
</protein>
<keyword evidence="4" id="KW-0547">Nucleotide-binding</keyword>
<dbReference type="Proteomes" id="UP000199800">
    <property type="component" value="Unassembled WGS sequence"/>
</dbReference>
<dbReference type="RefSeq" id="WP_092475735.1">
    <property type="nucleotide sequence ID" value="NZ_FOHN01000002.1"/>
</dbReference>
<feature type="domain" description="ABC transmembrane type-1" evidence="10">
    <location>
        <begin position="29"/>
        <end position="313"/>
    </location>
</feature>
<dbReference type="CDD" id="cd03254">
    <property type="entry name" value="ABCC_Glucan_exporter_like"/>
    <property type="match status" value="1"/>
</dbReference>
<reference evidence="11 12" key="1">
    <citation type="submission" date="2016-10" db="EMBL/GenBank/DDBJ databases">
        <authorList>
            <person name="de Groot N.N."/>
        </authorList>
    </citation>
    <scope>NUCLEOTIDE SEQUENCE [LARGE SCALE GENOMIC DNA]</scope>
    <source>
        <strain evidence="11 12">DSM 1801</strain>
    </source>
</reference>
<evidence type="ECO:0000256" key="2">
    <source>
        <dbReference type="ARBA" id="ARBA00022448"/>
    </source>
</evidence>
<evidence type="ECO:0000313" key="11">
    <source>
        <dbReference type="EMBL" id="SES71999.1"/>
    </source>
</evidence>
<dbReference type="GO" id="GO:0005886">
    <property type="term" value="C:plasma membrane"/>
    <property type="evidence" value="ECO:0007669"/>
    <property type="project" value="UniProtKB-SubCell"/>
</dbReference>
<evidence type="ECO:0000256" key="3">
    <source>
        <dbReference type="ARBA" id="ARBA00022692"/>
    </source>
</evidence>
<dbReference type="CDD" id="cd18547">
    <property type="entry name" value="ABC_6TM_Tm288_like"/>
    <property type="match status" value="1"/>
</dbReference>
<dbReference type="InterPro" id="IPR011527">
    <property type="entry name" value="ABC1_TM_dom"/>
</dbReference>
<dbReference type="STRING" id="29364.SAMN04487772_102181"/>
<dbReference type="InterPro" id="IPR039421">
    <property type="entry name" value="Type_1_exporter"/>
</dbReference>
<keyword evidence="12" id="KW-1185">Reference proteome</keyword>
<evidence type="ECO:0000256" key="4">
    <source>
        <dbReference type="ARBA" id="ARBA00022741"/>
    </source>
</evidence>
<dbReference type="InterPro" id="IPR003439">
    <property type="entry name" value="ABC_transporter-like_ATP-bd"/>
</dbReference>
<dbReference type="GO" id="GO:0005524">
    <property type="term" value="F:ATP binding"/>
    <property type="evidence" value="ECO:0007669"/>
    <property type="project" value="UniProtKB-KW"/>
</dbReference>
<sequence>MDKKMEKTSQKATLKKVLHYVKRYWPFLLLSLVFAAVSVVFGLYLPILTGNAVDQVIGKGAVDFAALLVILKRMVVVIGITALAQWIMNVCNNRITYKVVQDIRAEAIRKIEILPLNYLDTKSSGEIVSRVIADVDQFADGLLMGFTQLFTGIITIIGTLAFMVSVNVTITLVVVVITPVSLVVASKIAKSTYAMFKLQSETRGEQTAYIDEMIGNQKVVQAYSQEEETLEKFSEINERLQKCSLRAIFYSSLVNPSTRFVNSLVYTGVGITGAFSVIRGGLSVGQLSCFLSYANQYTKPFNEISGVVTELQNALACAARIFELMEEEPELPETEEVKVLTHVKGNVTLEHVDFSYVPERKVIENLNLEVKPGQRVAIVGPTGCGKTTVINLLMRFYDVNRGAVKVEDRDIRDVTRKSLRASYGMVLQETWLKEGTIRENLVMGKPDATEEEVQAAAKASHAHSFIKRLPNGYDTVISEDGGNLSQGQKQLLCIARVMLCLPPMLILDEATSSIDTRTESKIQEAFARMMEGRTSFIVAHRLSTIREADIILVMKDGSIMEQGNHETLLKQNGFYANLYNSQFQT</sequence>
<dbReference type="Pfam" id="PF00664">
    <property type="entry name" value="ABC_membrane"/>
    <property type="match status" value="1"/>
</dbReference>
<dbReference type="FunFam" id="3.40.50.300:FF:000287">
    <property type="entry name" value="Multidrug ABC transporter ATP-binding protein"/>
    <property type="match status" value="1"/>
</dbReference>
<keyword evidence="7 8" id="KW-0472">Membrane</keyword>
<evidence type="ECO:0000256" key="6">
    <source>
        <dbReference type="ARBA" id="ARBA00022989"/>
    </source>
</evidence>
<dbReference type="InterPro" id="IPR017871">
    <property type="entry name" value="ABC_transporter-like_CS"/>
</dbReference>
<dbReference type="InterPro" id="IPR027417">
    <property type="entry name" value="P-loop_NTPase"/>
</dbReference>
<dbReference type="GO" id="GO:0016887">
    <property type="term" value="F:ATP hydrolysis activity"/>
    <property type="evidence" value="ECO:0007669"/>
    <property type="project" value="InterPro"/>
</dbReference>
<accession>A0A1H9YS83</accession>
<feature type="transmembrane region" description="Helical" evidence="8">
    <location>
        <begin position="24"/>
        <end position="44"/>
    </location>
</feature>
<dbReference type="PROSITE" id="PS50929">
    <property type="entry name" value="ABC_TM1F"/>
    <property type="match status" value="1"/>
</dbReference>
<dbReference type="Pfam" id="PF00005">
    <property type="entry name" value="ABC_tran"/>
    <property type="match status" value="1"/>
</dbReference>
<dbReference type="EMBL" id="FOHN01000002">
    <property type="protein sequence ID" value="SES71999.1"/>
    <property type="molecule type" value="Genomic_DNA"/>
</dbReference>
<proteinExistence type="predicted"/>
<feature type="transmembrane region" description="Helical" evidence="8">
    <location>
        <begin position="170"/>
        <end position="189"/>
    </location>
</feature>
<dbReference type="InterPro" id="IPR036640">
    <property type="entry name" value="ABC1_TM_sf"/>
</dbReference>
<evidence type="ECO:0000259" key="10">
    <source>
        <dbReference type="PROSITE" id="PS50929"/>
    </source>
</evidence>
<dbReference type="PANTHER" id="PTHR43394:SF1">
    <property type="entry name" value="ATP-BINDING CASSETTE SUB-FAMILY B MEMBER 10, MITOCHONDRIAL"/>
    <property type="match status" value="1"/>
</dbReference>
<feature type="domain" description="ABC transporter" evidence="9">
    <location>
        <begin position="347"/>
        <end position="581"/>
    </location>
</feature>
<keyword evidence="5 11" id="KW-0067">ATP-binding</keyword>
<feature type="transmembrane region" description="Helical" evidence="8">
    <location>
        <begin position="64"/>
        <end position="88"/>
    </location>
</feature>
<evidence type="ECO:0000256" key="8">
    <source>
        <dbReference type="SAM" id="Phobius"/>
    </source>
</evidence>
<evidence type="ECO:0000313" key="12">
    <source>
        <dbReference type="Proteomes" id="UP000199800"/>
    </source>
</evidence>